<dbReference type="AlphaFoldDB" id="A0A1Q2D4X8"/>
<dbReference type="Pfam" id="PF13731">
    <property type="entry name" value="WxL"/>
    <property type="match status" value="1"/>
</dbReference>
<dbReference type="EMBL" id="CP019609">
    <property type="protein sequence ID" value="AQP53424.1"/>
    <property type="molecule type" value="Genomic_DNA"/>
</dbReference>
<protein>
    <submittedName>
        <fullName evidence="3">Cell surface protein</fullName>
    </submittedName>
</protein>
<evidence type="ECO:0000256" key="2">
    <source>
        <dbReference type="SAM" id="SignalP"/>
    </source>
</evidence>
<feature type="signal peptide" evidence="2">
    <location>
        <begin position="1"/>
        <end position="23"/>
    </location>
</feature>
<dbReference type="InterPro" id="IPR027994">
    <property type="entry name" value="WxL_dom"/>
</dbReference>
<dbReference type="STRING" id="633807.BW732_03675"/>
<dbReference type="KEGG" id="vpi:BW732_03675"/>
<proteinExistence type="predicted"/>
<dbReference type="Proteomes" id="UP000188246">
    <property type="component" value="Chromosome"/>
</dbReference>
<accession>A0A1Q2D4X8</accession>
<dbReference type="OrthoDB" id="2339326at2"/>
<evidence type="ECO:0000313" key="3">
    <source>
        <dbReference type="EMBL" id="AQP53424.1"/>
    </source>
</evidence>
<reference evidence="3 4" key="1">
    <citation type="journal article" date="2010" name="Int. J. Syst. Evol. Microbiol.">
        <title>Vagococcus penaei sp. nov., isolated from spoilage microbiota of cooked shrimp (Penaeus vannamei).</title>
        <authorList>
            <person name="Jaffres E."/>
            <person name="Prevost H."/>
            <person name="Rossero A."/>
            <person name="Joffraud J.J."/>
            <person name="Dousset X."/>
        </authorList>
    </citation>
    <scope>NUCLEOTIDE SEQUENCE [LARGE SCALE GENOMIC DNA]</scope>
    <source>
        <strain evidence="3 4">CD276</strain>
    </source>
</reference>
<dbReference type="RefSeq" id="WP_077275514.1">
    <property type="nucleotide sequence ID" value="NZ_CP019609.1"/>
</dbReference>
<keyword evidence="4" id="KW-1185">Reference proteome</keyword>
<gene>
    <name evidence="3" type="ORF">BW732_03675</name>
</gene>
<feature type="chain" id="PRO_5043523110" evidence="2">
    <location>
        <begin position="24"/>
        <end position="259"/>
    </location>
</feature>
<keyword evidence="2" id="KW-0732">Signal</keyword>
<evidence type="ECO:0000256" key="1">
    <source>
        <dbReference type="SAM" id="MobiDB-lite"/>
    </source>
</evidence>
<organism evidence="3 4">
    <name type="scientific">Vagococcus penaei</name>
    <dbReference type="NCBI Taxonomy" id="633807"/>
    <lineage>
        <taxon>Bacteria</taxon>
        <taxon>Bacillati</taxon>
        <taxon>Bacillota</taxon>
        <taxon>Bacilli</taxon>
        <taxon>Lactobacillales</taxon>
        <taxon>Enterococcaceae</taxon>
        <taxon>Vagococcus</taxon>
    </lineage>
</organism>
<evidence type="ECO:0000313" key="4">
    <source>
        <dbReference type="Proteomes" id="UP000188246"/>
    </source>
</evidence>
<name>A0A1Q2D4X8_9ENTE</name>
<feature type="region of interest" description="Disordered" evidence="1">
    <location>
        <begin position="34"/>
        <end position="76"/>
    </location>
</feature>
<sequence>MKKFVIASLGMGLLLTSQGVVHAADGGDYETKGTVKFIPSTEPTNPVDPTNPDPDKPVSPLNPDGSKPEPGTKGPLSIDYASSFDFGLNKISNKTETYYARAQVYGDESLVTPNYVQISDNRGSNAGWKLTVKQNGQFTNEATLNKELTGSVIKLTNPTVKTNAQGITAPVTTSIINLDPAGAESVVMSAVKDTGAGTWVNSWGTVEQITEKNDKNEDVTANVTKDIALTLPGSTPKDAVSYATTLTWTLTDVPTNEDE</sequence>